<feature type="domain" description="Alanine racemase N-terminal" evidence="5">
    <location>
        <begin position="33"/>
        <end position="230"/>
    </location>
</feature>
<dbReference type="HAMAP" id="MF_02087">
    <property type="entry name" value="PLP_homeostasis"/>
    <property type="match status" value="1"/>
</dbReference>
<reference evidence="6" key="1">
    <citation type="journal article" date="2014" name="Int. J. Syst. Evol. Microbiol.">
        <title>Complete genome sequence of Corynebacterium casei LMG S-19264T (=DSM 44701T), isolated from a smear-ripened cheese.</title>
        <authorList>
            <consortium name="US DOE Joint Genome Institute (JGI-PGF)"/>
            <person name="Walter F."/>
            <person name="Albersmeier A."/>
            <person name="Kalinowski J."/>
            <person name="Ruckert C."/>
        </authorList>
    </citation>
    <scope>NUCLEOTIDE SEQUENCE</scope>
    <source>
        <strain evidence="6">NBRC 110023</strain>
    </source>
</reference>
<accession>A0AA37T002</accession>
<dbReference type="PIRSF" id="PIRSF004848">
    <property type="entry name" value="YBL036c_PLPDEIII"/>
    <property type="match status" value="1"/>
</dbReference>
<evidence type="ECO:0000256" key="2">
    <source>
        <dbReference type="HAMAP-Rule" id="MF_02087"/>
    </source>
</evidence>
<dbReference type="NCBIfam" id="TIGR00044">
    <property type="entry name" value="YggS family pyridoxal phosphate-dependent enzyme"/>
    <property type="match status" value="1"/>
</dbReference>
<reference evidence="6" key="2">
    <citation type="submission" date="2023-01" db="EMBL/GenBank/DDBJ databases">
        <title>Draft genome sequence of Agaribacter marinus strain NBRC 110023.</title>
        <authorList>
            <person name="Sun Q."/>
            <person name="Mori K."/>
        </authorList>
    </citation>
    <scope>NUCLEOTIDE SEQUENCE</scope>
    <source>
        <strain evidence="6">NBRC 110023</strain>
    </source>
</reference>
<dbReference type="SUPFAM" id="SSF51419">
    <property type="entry name" value="PLP-binding barrel"/>
    <property type="match status" value="1"/>
</dbReference>
<comment type="function">
    <text evidence="2">Pyridoxal 5'-phosphate (PLP)-binding protein, which is involved in PLP homeostasis.</text>
</comment>
<evidence type="ECO:0000259" key="5">
    <source>
        <dbReference type="Pfam" id="PF01168"/>
    </source>
</evidence>
<dbReference type="Gene3D" id="3.20.20.10">
    <property type="entry name" value="Alanine racemase"/>
    <property type="match status" value="1"/>
</dbReference>
<dbReference type="InterPro" id="IPR029066">
    <property type="entry name" value="PLP-binding_barrel"/>
</dbReference>
<gene>
    <name evidence="6" type="primary">yggS</name>
    <name evidence="6" type="ORF">GCM10007852_20190</name>
</gene>
<proteinExistence type="inferred from homology"/>
<dbReference type="EMBL" id="BSOT01000005">
    <property type="protein sequence ID" value="GLR71111.1"/>
    <property type="molecule type" value="Genomic_DNA"/>
</dbReference>
<evidence type="ECO:0000256" key="3">
    <source>
        <dbReference type="PIRSR" id="PIRSR004848-1"/>
    </source>
</evidence>
<protein>
    <recommendedName>
        <fullName evidence="2">Pyridoxal phosphate homeostasis protein</fullName>
        <shortName evidence="2">PLP homeostasis protein</shortName>
    </recommendedName>
</protein>
<dbReference type="CDD" id="cd06824">
    <property type="entry name" value="PLPDE_III_Yggs_like"/>
    <property type="match status" value="1"/>
</dbReference>
<comment type="similarity">
    <text evidence="2 4">Belongs to the pyridoxal phosphate-binding protein YggS/PROSC family.</text>
</comment>
<dbReference type="InterPro" id="IPR001608">
    <property type="entry name" value="Ala_racemase_N"/>
</dbReference>
<dbReference type="GO" id="GO:0030170">
    <property type="term" value="F:pyridoxal phosphate binding"/>
    <property type="evidence" value="ECO:0007669"/>
    <property type="project" value="UniProtKB-UniRule"/>
</dbReference>
<dbReference type="PROSITE" id="PS01211">
    <property type="entry name" value="UPF0001"/>
    <property type="match status" value="1"/>
</dbReference>
<dbReference type="PANTHER" id="PTHR10146">
    <property type="entry name" value="PROLINE SYNTHETASE CO-TRANSCRIBED BACTERIAL HOMOLOG PROTEIN"/>
    <property type="match status" value="1"/>
</dbReference>
<name>A0AA37T002_9ALTE</name>
<sequence>MSNNNHIAQNLKQVNIALAEAAIAYSRDPNDIHLLAVSKTKPVSDIILAYEAGHRNFGENYVQEGVEKIQQMKHFSDIIWHFIGPLQSNKSKLVAENFDWMHSLARLKIAKRLNEQRSIDKLPLNVCVQVNIDKDPNKAGVLLQDAKAFVEEIQDLPNLRCRGLMTIPQAKQSAAQLKQSFANMQALFDECKGQFEHFDTLSMGMSADLSLAISQGSTMVRVGTGIFGARKPMSK</sequence>
<dbReference type="Proteomes" id="UP001156601">
    <property type="component" value="Unassembled WGS sequence"/>
</dbReference>
<keyword evidence="1 2" id="KW-0663">Pyridoxal phosphate</keyword>
<keyword evidence="7" id="KW-1185">Reference proteome</keyword>
<dbReference type="Pfam" id="PF01168">
    <property type="entry name" value="Ala_racemase_N"/>
    <property type="match status" value="1"/>
</dbReference>
<dbReference type="PANTHER" id="PTHR10146:SF14">
    <property type="entry name" value="PYRIDOXAL PHOSPHATE HOMEOSTASIS PROTEIN"/>
    <property type="match status" value="1"/>
</dbReference>
<comment type="cofactor">
    <cofactor evidence="3">
        <name>pyridoxal 5'-phosphate</name>
        <dbReference type="ChEBI" id="CHEBI:597326"/>
    </cofactor>
</comment>
<evidence type="ECO:0000313" key="6">
    <source>
        <dbReference type="EMBL" id="GLR71111.1"/>
    </source>
</evidence>
<feature type="modified residue" description="N6-(pyridoxal phosphate)lysine" evidence="2 3">
    <location>
        <position position="39"/>
    </location>
</feature>
<organism evidence="6 7">
    <name type="scientific">Agaribacter marinus</name>
    <dbReference type="NCBI Taxonomy" id="1431249"/>
    <lineage>
        <taxon>Bacteria</taxon>
        <taxon>Pseudomonadati</taxon>
        <taxon>Pseudomonadota</taxon>
        <taxon>Gammaproteobacteria</taxon>
        <taxon>Alteromonadales</taxon>
        <taxon>Alteromonadaceae</taxon>
        <taxon>Agaribacter</taxon>
    </lineage>
</organism>
<evidence type="ECO:0000313" key="7">
    <source>
        <dbReference type="Proteomes" id="UP001156601"/>
    </source>
</evidence>
<dbReference type="InterPro" id="IPR011078">
    <property type="entry name" value="PyrdxlP_homeostasis"/>
</dbReference>
<comment type="caution">
    <text evidence="6">The sequence shown here is derived from an EMBL/GenBank/DDBJ whole genome shotgun (WGS) entry which is preliminary data.</text>
</comment>
<dbReference type="AlphaFoldDB" id="A0AA37T002"/>
<dbReference type="FunFam" id="3.20.20.10:FF:000018">
    <property type="entry name" value="Pyridoxal phosphate homeostasis protein"/>
    <property type="match status" value="1"/>
</dbReference>
<evidence type="ECO:0000256" key="1">
    <source>
        <dbReference type="ARBA" id="ARBA00022898"/>
    </source>
</evidence>
<evidence type="ECO:0000256" key="4">
    <source>
        <dbReference type="RuleBase" id="RU004514"/>
    </source>
</evidence>
<dbReference type="RefSeq" id="WP_284217411.1">
    <property type="nucleotide sequence ID" value="NZ_BSOT01000005.1"/>
</dbReference>